<dbReference type="SUPFAM" id="SSF53383">
    <property type="entry name" value="PLP-dependent transferases"/>
    <property type="match status" value="1"/>
</dbReference>
<dbReference type="Gene3D" id="3.40.640.10">
    <property type="entry name" value="Type I PLP-dependent aspartate aminotransferase-like (Major domain)"/>
    <property type="match status" value="1"/>
</dbReference>
<dbReference type="GO" id="GO:0031071">
    <property type="term" value="F:cysteine desulfurase activity"/>
    <property type="evidence" value="ECO:0007669"/>
    <property type="project" value="UniProtKB-UniRule"/>
</dbReference>
<keyword evidence="5 8" id="KW-0663">Pyridoxal phosphate</keyword>
<dbReference type="OrthoDB" id="9804366at2"/>
<dbReference type="RefSeq" id="WP_013425958.1">
    <property type="nucleotide sequence ID" value="NC_014666.1"/>
</dbReference>
<dbReference type="PANTHER" id="PTHR43586">
    <property type="entry name" value="CYSTEINE DESULFURASE"/>
    <property type="match status" value="1"/>
</dbReference>
<comment type="function">
    <text evidence="8">Catalyzes the removal of elemental sulfur and selenium atoms from L-cysteine, L-cystine, L-selenocysteine, and L-selenocystine to produce L-alanine.</text>
</comment>
<evidence type="ECO:0000256" key="8">
    <source>
        <dbReference type="RuleBase" id="RU004506"/>
    </source>
</evidence>
<dbReference type="EC" id="2.8.1.7" evidence="3 8"/>
<dbReference type="EMBL" id="CP002299">
    <property type="protein sequence ID" value="ADP82840.1"/>
    <property type="molecule type" value="Genomic_DNA"/>
</dbReference>
<keyword evidence="11" id="KW-1185">Reference proteome</keyword>
<organism evidence="10 11">
    <name type="scientific">Pseudofrankia inefficax (strain DSM 45817 / CECT 9037 / DDB 130130 / EuI1c)</name>
    <name type="common">Frankia inefficax</name>
    <dbReference type="NCBI Taxonomy" id="298654"/>
    <lineage>
        <taxon>Bacteria</taxon>
        <taxon>Bacillati</taxon>
        <taxon>Actinomycetota</taxon>
        <taxon>Actinomycetes</taxon>
        <taxon>Frankiales</taxon>
        <taxon>Frankiaceae</taxon>
        <taxon>Pseudofrankia</taxon>
    </lineage>
</organism>
<dbReference type="GO" id="GO:0006534">
    <property type="term" value="P:cysteine metabolic process"/>
    <property type="evidence" value="ECO:0007669"/>
    <property type="project" value="UniProtKB-UniRule"/>
</dbReference>
<proteinExistence type="inferred from homology"/>
<dbReference type="InterPro" id="IPR015421">
    <property type="entry name" value="PyrdxlP-dep_Trfase_major"/>
</dbReference>
<comment type="similarity">
    <text evidence="2 8">Belongs to the class-V pyridoxal-phosphate-dependent aminotransferase family. Csd subfamily.</text>
</comment>
<evidence type="ECO:0000256" key="1">
    <source>
        <dbReference type="ARBA" id="ARBA00001933"/>
    </source>
</evidence>
<dbReference type="InParanoid" id="E3J0S1"/>
<gene>
    <name evidence="10" type="ordered locus">FraEuI1c_4850</name>
</gene>
<dbReference type="InterPro" id="IPR015424">
    <property type="entry name" value="PyrdxlP-dep_Trfase"/>
</dbReference>
<dbReference type="NCBIfam" id="TIGR01979">
    <property type="entry name" value="sufS"/>
    <property type="match status" value="1"/>
</dbReference>
<dbReference type="Proteomes" id="UP000002484">
    <property type="component" value="Chromosome"/>
</dbReference>
<evidence type="ECO:0000256" key="5">
    <source>
        <dbReference type="ARBA" id="ARBA00022898"/>
    </source>
</evidence>
<dbReference type="InterPro" id="IPR020578">
    <property type="entry name" value="Aminotrans_V_PyrdxlP_BS"/>
</dbReference>
<evidence type="ECO:0000256" key="6">
    <source>
        <dbReference type="ARBA" id="ARBA00050776"/>
    </source>
</evidence>
<dbReference type="HOGENOM" id="CLU_003433_2_5_11"/>
<dbReference type="STRING" id="298654.FraEuI1c_4850"/>
<evidence type="ECO:0000256" key="4">
    <source>
        <dbReference type="ARBA" id="ARBA00022679"/>
    </source>
</evidence>
<dbReference type="eggNOG" id="COG0520">
    <property type="taxonomic scope" value="Bacteria"/>
</dbReference>
<dbReference type="FunCoup" id="E3J0S1">
    <property type="interactions" value="153"/>
</dbReference>
<dbReference type="InterPro" id="IPR010970">
    <property type="entry name" value="Cys_dSase_SufS"/>
</dbReference>
<reference evidence="10 11" key="1">
    <citation type="submission" date="2010-10" db="EMBL/GenBank/DDBJ databases">
        <title>Complete sequence of Frankia sp. EuI1c.</title>
        <authorList>
            <consortium name="US DOE Joint Genome Institute"/>
            <person name="Lucas S."/>
            <person name="Copeland A."/>
            <person name="Lapidus A."/>
            <person name="Cheng J.-F."/>
            <person name="Bruce D."/>
            <person name="Goodwin L."/>
            <person name="Pitluck S."/>
            <person name="Chertkov O."/>
            <person name="Detter J.C."/>
            <person name="Han C."/>
            <person name="Tapia R."/>
            <person name="Land M."/>
            <person name="Hauser L."/>
            <person name="Jeffries C."/>
            <person name="Kyrpides N."/>
            <person name="Ivanova N."/>
            <person name="Mikhailova N."/>
            <person name="Beauchemin N."/>
            <person name="Sen A."/>
            <person name="Sur S.A."/>
            <person name="Gtari M."/>
            <person name="Wall L."/>
            <person name="Tisa L."/>
            <person name="Woyke T."/>
        </authorList>
    </citation>
    <scope>NUCLEOTIDE SEQUENCE [LARGE SCALE GENOMIC DNA]</scope>
    <source>
        <strain evidence="11">DSM 45817 / CECT 9037 / EuI1c</strain>
    </source>
</reference>
<sequence>MSSSDRAGYDGASYDIELVRKDFPILDRVLHGDRPLVYLDNAATSQKPRAVLDAERDYYELHNANVHRGIHVLAEEATALYEAARDKVAAFIGAPDRHEVVFTKNSTEALNLVAYAFSNAAALGAEAERFRLGPGDEVVVTEMEHHSNLVPWQMLCQRTGATLRWLGLTDDGRLDLSNLDEIVNPRTRVVSFVHQSNILGTVNPVAAIVARAREVGALTVLDASQSVPHLPVDVTALGVDFLAFTGHKMCAPTGIGVLWGRHELLEVMPPFLGGGEMIELVTMEATTYAVPPHRFEAGTPMIAQAVGLGAAVDYLTGLPGGMAAVAAHEHALTSYALGALAEVPGLRIIGPTTAVERGAAISFLLAGKDGRPIHPHDVGQVLDEQGIAVRVGHHCARPVCLRYGVPATTRASFALYTTTGEIDALVEGLAGVRRFFEA</sequence>
<keyword evidence="4 8" id="KW-0808">Transferase</keyword>
<feature type="domain" description="Aminotransferase class V" evidence="9">
    <location>
        <begin position="37"/>
        <end position="425"/>
    </location>
</feature>
<dbReference type="PROSITE" id="PS00595">
    <property type="entry name" value="AA_TRANSFER_CLASS_5"/>
    <property type="match status" value="1"/>
</dbReference>
<comment type="catalytic activity">
    <reaction evidence="6 8">
        <text>(sulfur carrier)-H + L-cysteine = (sulfur carrier)-SH + L-alanine</text>
        <dbReference type="Rhea" id="RHEA:43892"/>
        <dbReference type="Rhea" id="RHEA-COMP:14737"/>
        <dbReference type="Rhea" id="RHEA-COMP:14739"/>
        <dbReference type="ChEBI" id="CHEBI:29917"/>
        <dbReference type="ChEBI" id="CHEBI:35235"/>
        <dbReference type="ChEBI" id="CHEBI:57972"/>
        <dbReference type="ChEBI" id="CHEBI:64428"/>
        <dbReference type="EC" id="2.8.1.7"/>
    </reaction>
</comment>
<evidence type="ECO:0000259" key="9">
    <source>
        <dbReference type="Pfam" id="PF00266"/>
    </source>
</evidence>
<comment type="cofactor">
    <cofactor evidence="1 7">
        <name>pyridoxal 5'-phosphate</name>
        <dbReference type="ChEBI" id="CHEBI:597326"/>
    </cofactor>
</comment>
<dbReference type="InterPro" id="IPR015422">
    <property type="entry name" value="PyrdxlP-dep_Trfase_small"/>
</dbReference>
<dbReference type="CDD" id="cd06453">
    <property type="entry name" value="SufS_like"/>
    <property type="match status" value="1"/>
</dbReference>
<dbReference type="Gene3D" id="3.90.1150.10">
    <property type="entry name" value="Aspartate Aminotransferase, domain 1"/>
    <property type="match status" value="1"/>
</dbReference>
<accession>E3J0S1</accession>
<dbReference type="Pfam" id="PF00266">
    <property type="entry name" value="Aminotran_5"/>
    <property type="match status" value="1"/>
</dbReference>
<dbReference type="AlphaFoldDB" id="E3J0S1"/>
<protein>
    <recommendedName>
        <fullName evidence="3 8">Cysteine desulfurase</fullName>
        <ecNumber evidence="3 8">2.8.1.7</ecNumber>
    </recommendedName>
</protein>
<name>E3J0S1_PSEI1</name>
<dbReference type="KEGG" id="fri:FraEuI1c_4850"/>
<evidence type="ECO:0000256" key="2">
    <source>
        <dbReference type="ARBA" id="ARBA00010447"/>
    </source>
</evidence>
<evidence type="ECO:0000256" key="7">
    <source>
        <dbReference type="RuleBase" id="RU004504"/>
    </source>
</evidence>
<evidence type="ECO:0000256" key="3">
    <source>
        <dbReference type="ARBA" id="ARBA00012239"/>
    </source>
</evidence>
<dbReference type="GO" id="GO:0030170">
    <property type="term" value="F:pyridoxal phosphate binding"/>
    <property type="evidence" value="ECO:0007669"/>
    <property type="project" value="UniProtKB-UniRule"/>
</dbReference>
<dbReference type="InterPro" id="IPR000192">
    <property type="entry name" value="Aminotrans_V_dom"/>
</dbReference>
<evidence type="ECO:0000313" key="10">
    <source>
        <dbReference type="EMBL" id="ADP82840.1"/>
    </source>
</evidence>
<evidence type="ECO:0000313" key="11">
    <source>
        <dbReference type="Proteomes" id="UP000002484"/>
    </source>
</evidence>
<dbReference type="PANTHER" id="PTHR43586:SF8">
    <property type="entry name" value="CYSTEINE DESULFURASE 1, CHLOROPLASTIC"/>
    <property type="match status" value="1"/>
</dbReference>